<comment type="caution">
    <text evidence="3">The sequence shown here is derived from an EMBL/GenBank/DDBJ whole genome shotgun (WGS) entry which is preliminary data.</text>
</comment>
<dbReference type="OrthoDB" id="3453448at2"/>
<evidence type="ECO:0000313" key="3">
    <source>
        <dbReference type="EMBL" id="TDD62054.1"/>
    </source>
</evidence>
<keyword evidence="2" id="KW-0812">Transmembrane</keyword>
<organism evidence="3 4">
    <name type="scientific">Kribbella antibiotica</name>
    <dbReference type="NCBI Taxonomy" id="190195"/>
    <lineage>
        <taxon>Bacteria</taxon>
        <taxon>Bacillati</taxon>
        <taxon>Actinomycetota</taxon>
        <taxon>Actinomycetes</taxon>
        <taxon>Propionibacteriales</taxon>
        <taxon>Kribbellaceae</taxon>
        <taxon>Kribbella</taxon>
    </lineage>
</organism>
<dbReference type="EMBL" id="SMKX01000009">
    <property type="protein sequence ID" value="TDD62054.1"/>
    <property type="molecule type" value="Genomic_DNA"/>
</dbReference>
<keyword evidence="4" id="KW-1185">Reference proteome</keyword>
<gene>
    <name evidence="3" type="ORF">E1263_05435</name>
</gene>
<protein>
    <submittedName>
        <fullName evidence="3">Uncharacterized protein</fullName>
    </submittedName>
</protein>
<accession>A0A4R4ZV32</accession>
<evidence type="ECO:0000313" key="4">
    <source>
        <dbReference type="Proteomes" id="UP000295124"/>
    </source>
</evidence>
<dbReference type="AlphaFoldDB" id="A0A4R4ZV32"/>
<keyword evidence="2" id="KW-1133">Transmembrane helix</keyword>
<evidence type="ECO:0000256" key="1">
    <source>
        <dbReference type="SAM" id="MobiDB-lite"/>
    </source>
</evidence>
<feature type="transmembrane region" description="Helical" evidence="2">
    <location>
        <begin position="12"/>
        <end position="34"/>
    </location>
</feature>
<feature type="compositionally biased region" description="Basic and acidic residues" evidence="1">
    <location>
        <begin position="377"/>
        <end position="390"/>
    </location>
</feature>
<evidence type="ECO:0000256" key="2">
    <source>
        <dbReference type="SAM" id="Phobius"/>
    </source>
</evidence>
<keyword evidence="2" id="KW-0472">Membrane</keyword>
<feature type="region of interest" description="Disordered" evidence="1">
    <location>
        <begin position="369"/>
        <end position="390"/>
    </location>
</feature>
<sequence length="390" mass="43298">MRDPLQRLYQTKLALLAVIFVVVGAGLLVVVHWPGLLPAWTSGLPLTDLGSALFTTGLVVIAFEYVDGRDSEERADARLRATIRSEAPAIREAVIRGFAVESDDLKRVATPELLDQIAENSIGLRFGDRDFAREVYSDIRDQAIKAEERWYDAKVQIDIGVPSDPGPVRVPLFDVTVRWEYTVVPHHRFRRFAAVSDGARYDELASQSGDTSVWFHGPVEGLVATDPSAFSLQRFTVDGHARQITRTEDATVQIYAVDVGAEVVADAQPVVVSFTFTTRIAQAGHVLRFDTDRPTRGLAVEMNYDDAGISRMRMFDYTAPGARRPLIDESASPTGQRLRFSHDGWLFPRSGLLFTWTLDREIALALKPGQHNARQGKTLDGRAHEPSARS</sequence>
<reference evidence="3 4" key="1">
    <citation type="submission" date="2019-03" db="EMBL/GenBank/DDBJ databases">
        <title>Draft genome sequences of novel Actinobacteria.</title>
        <authorList>
            <person name="Sahin N."/>
            <person name="Ay H."/>
            <person name="Saygin H."/>
        </authorList>
    </citation>
    <scope>NUCLEOTIDE SEQUENCE [LARGE SCALE GENOMIC DNA]</scope>
    <source>
        <strain evidence="3 4">JCM 13523</strain>
    </source>
</reference>
<dbReference type="RefSeq" id="WP_132165998.1">
    <property type="nucleotide sequence ID" value="NZ_SMKX01000009.1"/>
</dbReference>
<proteinExistence type="predicted"/>
<dbReference type="Proteomes" id="UP000295124">
    <property type="component" value="Unassembled WGS sequence"/>
</dbReference>
<name>A0A4R4ZV32_9ACTN</name>